<organism evidence="1 2">
    <name type="scientific">Globisporangium ultimum (strain ATCC 200006 / CBS 805.95 / DAOM BR144)</name>
    <name type="common">Pythium ultimum</name>
    <dbReference type="NCBI Taxonomy" id="431595"/>
    <lineage>
        <taxon>Eukaryota</taxon>
        <taxon>Sar</taxon>
        <taxon>Stramenopiles</taxon>
        <taxon>Oomycota</taxon>
        <taxon>Peronosporomycetes</taxon>
        <taxon>Pythiales</taxon>
        <taxon>Pythiaceae</taxon>
        <taxon>Globisporangium</taxon>
    </lineage>
</organism>
<dbReference type="eggNOG" id="ENOG502R0TZ">
    <property type="taxonomic scope" value="Eukaryota"/>
</dbReference>
<keyword evidence="2" id="KW-1185">Reference proteome</keyword>
<dbReference type="EnsemblProtists" id="PYU1_T011137">
    <property type="protein sequence ID" value="PYU1_T011137"/>
    <property type="gene ID" value="PYU1_G011113"/>
</dbReference>
<evidence type="ECO:0000313" key="1">
    <source>
        <dbReference type="EnsemblProtists" id="PYU1_T011137"/>
    </source>
</evidence>
<sequence length="222" mass="24222">MALEALVREFHDVGFVAIPKQKQESDAADAATNAVRCLPQALVECVHALVTCKYEALLQHAQTCGVDLAKPENAEVIPGFYVRQGGRVDMQISALAFQKRVKHAASEDKEEEGVDVAIDMQPFVDMAACWQPLIAEIFRDDASPATDSSKGANAADSGAGVKIPVKTYRLEYVGCVVSRPGDADQNWHLDGVHRNLKQHERGTRAMEFFCLLNGSSCTHIAR</sequence>
<name>K3X1N8_GLOUD</name>
<evidence type="ECO:0000313" key="2">
    <source>
        <dbReference type="Proteomes" id="UP000019132"/>
    </source>
</evidence>
<dbReference type="Proteomes" id="UP000019132">
    <property type="component" value="Unassembled WGS sequence"/>
</dbReference>
<dbReference type="EMBL" id="GL376606">
    <property type="status" value="NOT_ANNOTATED_CDS"/>
    <property type="molecule type" value="Genomic_DNA"/>
</dbReference>
<proteinExistence type="predicted"/>
<reference evidence="2" key="2">
    <citation type="submission" date="2010-04" db="EMBL/GenBank/DDBJ databases">
        <authorList>
            <person name="Buell R."/>
            <person name="Hamilton J."/>
            <person name="Hostetler J."/>
        </authorList>
    </citation>
    <scope>NUCLEOTIDE SEQUENCE [LARGE SCALE GENOMIC DNA]</scope>
    <source>
        <strain evidence="2">DAOM:BR144</strain>
    </source>
</reference>
<reference evidence="1" key="3">
    <citation type="submission" date="2015-02" db="UniProtKB">
        <authorList>
            <consortium name="EnsemblProtists"/>
        </authorList>
    </citation>
    <scope>IDENTIFICATION</scope>
    <source>
        <strain evidence="1">DAOM BR144</strain>
    </source>
</reference>
<accession>K3X1N8</accession>
<dbReference type="AlphaFoldDB" id="K3X1N8"/>
<reference evidence="2" key="1">
    <citation type="journal article" date="2010" name="Genome Biol.">
        <title>Genome sequence of the necrotrophic plant pathogen Pythium ultimum reveals original pathogenicity mechanisms and effector repertoire.</title>
        <authorList>
            <person name="Levesque C.A."/>
            <person name="Brouwer H."/>
            <person name="Cano L."/>
            <person name="Hamilton J.P."/>
            <person name="Holt C."/>
            <person name="Huitema E."/>
            <person name="Raffaele S."/>
            <person name="Robideau G.P."/>
            <person name="Thines M."/>
            <person name="Win J."/>
            <person name="Zerillo M.M."/>
            <person name="Beakes G.W."/>
            <person name="Boore J.L."/>
            <person name="Busam D."/>
            <person name="Dumas B."/>
            <person name="Ferriera S."/>
            <person name="Fuerstenberg S.I."/>
            <person name="Gachon C.M."/>
            <person name="Gaulin E."/>
            <person name="Govers F."/>
            <person name="Grenville-Briggs L."/>
            <person name="Horner N."/>
            <person name="Hostetler J."/>
            <person name="Jiang R.H."/>
            <person name="Johnson J."/>
            <person name="Krajaejun T."/>
            <person name="Lin H."/>
            <person name="Meijer H.J."/>
            <person name="Moore B."/>
            <person name="Morris P."/>
            <person name="Phuntmart V."/>
            <person name="Puiu D."/>
            <person name="Shetty J."/>
            <person name="Stajich J.E."/>
            <person name="Tripathy S."/>
            <person name="Wawra S."/>
            <person name="van West P."/>
            <person name="Whitty B.R."/>
            <person name="Coutinho P.M."/>
            <person name="Henrissat B."/>
            <person name="Martin F."/>
            <person name="Thomas P.D."/>
            <person name="Tyler B.M."/>
            <person name="De Vries R.P."/>
            <person name="Kamoun S."/>
            <person name="Yandell M."/>
            <person name="Tisserat N."/>
            <person name="Buell C.R."/>
        </authorList>
    </citation>
    <scope>NUCLEOTIDE SEQUENCE</scope>
    <source>
        <strain evidence="2">DAOM:BR144</strain>
    </source>
</reference>
<dbReference type="HOGENOM" id="CLU_1247542_0_0_1"/>
<dbReference type="VEuPathDB" id="FungiDB:PYU1_G011113"/>
<protein>
    <submittedName>
        <fullName evidence="1">Uncharacterized protein</fullName>
    </submittedName>
</protein>
<dbReference type="InParanoid" id="K3X1N8"/>